<comment type="caution">
    <text evidence="2">The sequence shown here is derived from an EMBL/GenBank/DDBJ whole genome shotgun (WGS) entry which is preliminary data.</text>
</comment>
<dbReference type="CDD" id="cd02440">
    <property type="entry name" value="AdoMet_MTases"/>
    <property type="match status" value="1"/>
</dbReference>
<dbReference type="AlphaFoldDB" id="A0A561BJU6"/>
<name>A0A561BJU6_9ACTN</name>
<sequence>MAAHAIAPYPAGVERWSSGDKYEPYVGRWSRVVGREFLGWLAQPAGLRWLDVGCGTGALSQTILATANPAEVVGLDRSPEYAEYARRSTADARARFVVGDAETLLDERFDVIVSGLVLNFVPDKARALRRMREAGGTVAAYVWDYAGGMQLMKYFWDVAGELDPEHRDLDEGTRFPFTKPDPLETMFGEAGFAEVESREIVVPTVFRDFDDYWAPFLGGQGAAPAYVSTMTDDLRDEVRNALRARLPVESDGSIRLTARAWAVRGIS</sequence>
<dbReference type="GO" id="GO:0032259">
    <property type="term" value="P:methylation"/>
    <property type="evidence" value="ECO:0007669"/>
    <property type="project" value="UniProtKB-KW"/>
</dbReference>
<keyword evidence="2" id="KW-0830">Ubiquinone</keyword>
<keyword evidence="2" id="KW-0808">Transferase</keyword>
<evidence type="ECO:0000313" key="3">
    <source>
        <dbReference type="Proteomes" id="UP000318380"/>
    </source>
</evidence>
<proteinExistence type="predicted"/>
<keyword evidence="2" id="KW-0489">Methyltransferase</keyword>
<evidence type="ECO:0000313" key="2">
    <source>
        <dbReference type="EMBL" id="TWD79133.1"/>
    </source>
</evidence>
<dbReference type="SUPFAM" id="SSF53335">
    <property type="entry name" value="S-adenosyl-L-methionine-dependent methyltransferases"/>
    <property type="match status" value="1"/>
</dbReference>
<evidence type="ECO:0000259" key="1">
    <source>
        <dbReference type="Pfam" id="PF13847"/>
    </source>
</evidence>
<gene>
    <name evidence="2" type="ORF">FB561_0188</name>
</gene>
<dbReference type="OrthoDB" id="9795634at2"/>
<dbReference type="GO" id="GO:0008757">
    <property type="term" value="F:S-adenosylmethionine-dependent methyltransferase activity"/>
    <property type="evidence" value="ECO:0007669"/>
    <property type="project" value="InterPro"/>
</dbReference>
<dbReference type="EMBL" id="VIVK01000001">
    <property type="protein sequence ID" value="TWD79133.1"/>
    <property type="molecule type" value="Genomic_DNA"/>
</dbReference>
<keyword evidence="3" id="KW-1185">Reference proteome</keyword>
<dbReference type="Proteomes" id="UP000318380">
    <property type="component" value="Unassembled WGS sequence"/>
</dbReference>
<dbReference type="Pfam" id="PF13847">
    <property type="entry name" value="Methyltransf_31"/>
    <property type="match status" value="1"/>
</dbReference>
<reference evidence="2 3" key="1">
    <citation type="submission" date="2019-06" db="EMBL/GenBank/DDBJ databases">
        <title>Sequencing the genomes of 1000 actinobacteria strains.</title>
        <authorList>
            <person name="Klenk H.-P."/>
        </authorList>
    </citation>
    <scope>NUCLEOTIDE SEQUENCE [LARGE SCALE GENOMIC DNA]</scope>
    <source>
        <strain evidence="2 3">DSM 24683</strain>
    </source>
</reference>
<accession>A0A561BJU6</accession>
<feature type="domain" description="Methyltransferase" evidence="1">
    <location>
        <begin position="46"/>
        <end position="133"/>
    </location>
</feature>
<dbReference type="InterPro" id="IPR029063">
    <property type="entry name" value="SAM-dependent_MTases_sf"/>
</dbReference>
<dbReference type="InterPro" id="IPR025714">
    <property type="entry name" value="Methyltranfer_dom"/>
</dbReference>
<dbReference type="PANTHER" id="PTHR43861">
    <property type="entry name" value="TRANS-ACONITATE 2-METHYLTRANSFERASE-RELATED"/>
    <property type="match status" value="1"/>
</dbReference>
<organism evidence="2 3">
    <name type="scientific">Kribbella amoyensis</name>
    <dbReference type="NCBI Taxonomy" id="996641"/>
    <lineage>
        <taxon>Bacteria</taxon>
        <taxon>Bacillati</taxon>
        <taxon>Actinomycetota</taxon>
        <taxon>Actinomycetes</taxon>
        <taxon>Propionibacteriales</taxon>
        <taxon>Kribbellaceae</taxon>
        <taxon>Kribbella</taxon>
    </lineage>
</organism>
<dbReference type="Gene3D" id="3.40.50.150">
    <property type="entry name" value="Vaccinia Virus protein VP39"/>
    <property type="match status" value="1"/>
</dbReference>
<protein>
    <submittedName>
        <fullName evidence="2">Ubiquinone/menaquinone biosynthesis C-methylase UbiE</fullName>
    </submittedName>
</protein>